<organism evidence="2 3">
    <name type="scientific">Persicobacter diffluens</name>
    <dbReference type="NCBI Taxonomy" id="981"/>
    <lineage>
        <taxon>Bacteria</taxon>
        <taxon>Pseudomonadati</taxon>
        <taxon>Bacteroidota</taxon>
        <taxon>Cytophagia</taxon>
        <taxon>Cytophagales</taxon>
        <taxon>Persicobacteraceae</taxon>
        <taxon>Persicobacter</taxon>
    </lineage>
</organism>
<protein>
    <recommendedName>
        <fullName evidence="4">Lipocalin-like domain-containing protein</fullName>
    </recommendedName>
</protein>
<gene>
    <name evidence="2" type="ORF">PEDI_21510</name>
</gene>
<dbReference type="EMBL" id="BQKE01000001">
    <property type="protein sequence ID" value="GJM61599.1"/>
    <property type="molecule type" value="Genomic_DNA"/>
</dbReference>
<keyword evidence="3" id="KW-1185">Reference proteome</keyword>
<accession>A0AAN5AK27</accession>
<sequence length="150" mass="15729">MTKLFNQVAKLFFMFAAVAVMTSCGSDDPEPTPPSQQETQSKLLEGKWTAAETILGDDTAFDALTLEFGTNEEFTGGSLKEGGIDAEIAGAFGSDWAFEGSSTTALSVGGTVNAITINSISAEEMTINFTNSASSAKVKGVGTYTLRMTK</sequence>
<reference evidence="2 3" key="1">
    <citation type="submission" date="2021-12" db="EMBL/GenBank/DDBJ databases">
        <title>Genome sequencing of bacteria with rrn-lacking chromosome and rrn-plasmid.</title>
        <authorList>
            <person name="Anda M."/>
            <person name="Iwasaki W."/>
        </authorList>
    </citation>
    <scope>NUCLEOTIDE SEQUENCE [LARGE SCALE GENOMIC DNA]</scope>
    <source>
        <strain evidence="2 3">NBRC 15940</strain>
    </source>
</reference>
<dbReference type="PROSITE" id="PS51257">
    <property type="entry name" value="PROKAR_LIPOPROTEIN"/>
    <property type="match status" value="1"/>
</dbReference>
<feature type="signal peptide" evidence="1">
    <location>
        <begin position="1"/>
        <end position="19"/>
    </location>
</feature>
<evidence type="ECO:0000313" key="2">
    <source>
        <dbReference type="EMBL" id="GJM61599.1"/>
    </source>
</evidence>
<feature type="chain" id="PRO_5042984782" description="Lipocalin-like domain-containing protein" evidence="1">
    <location>
        <begin position="20"/>
        <end position="150"/>
    </location>
</feature>
<proteinExistence type="predicted"/>
<dbReference type="AlphaFoldDB" id="A0AAN5AK27"/>
<keyword evidence="1" id="KW-0732">Signal</keyword>
<evidence type="ECO:0008006" key="4">
    <source>
        <dbReference type="Google" id="ProtNLM"/>
    </source>
</evidence>
<evidence type="ECO:0000313" key="3">
    <source>
        <dbReference type="Proteomes" id="UP001310022"/>
    </source>
</evidence>
<evidence type="ECO:0000256" key="1">
    <source>
        <dbReference type="SAM" id="SignalP"/>
    </source>
</evidence>
<comment type="caution">
    <text evidence="2">The sequence shown here is derived from an EMBL/GenBank/DDBJ whole genome shotgun (WGS) entry which is preliminary data.</text>
</comment>
<dbReference type="Proteomes" id="UP001310022">
    <property type="component" value="Unassembled WGS sequence"/>
</dbReference>
<name>A0AAN5AK27_9BACT</name>